<dbReference type="STRING" id="381665.SAMN05216554_2687"/>
<dbReference type="AlphaFoldDB" id="A0A1H3QQD6"/>
<name>A0A1H3QQD6_9MICO</name>
<sequence>MDTFIRSFVITQTLVWPDGVVSLDRNNSYQYSTYIELYDTRSGSMRSFTAYVAVGRSTENVVTAWPSGAIGD</sequence>
<protein>
    <submittedName>
        <fullName evidence="1">Uncharacterized protein</fullName>
    </submittedName>
</protein>
<accession>A0A1H3QQD6</accession>
<dbReference type="Proteomes" id="UP000198891">
    <property type="component" value="Unassembled WGS sequence"/>
</dbReference>
<gene>
    <name evidence="1" type="ORF">SAMN05216554_2687</name>
</gene>
<proteinExistence type="predicted"/>
<dbReference type="EMBL" id="FNPZ01000002">
    <property type="protein sequence ID" value="SDZ15764.1"/>
    <property type="molecule type" value="Genomic_DNA"/>
</dbReference>
<evidence type="ECO:0000313" key="2">
    <source>
        <dbReference type="Proteomes" id="UP000198891"/>
    </source>
</evidence>
<reference evidence="1 2" key="1">
    <citation type="submission" date="2016-10" db="EMBL/GenBank/DDBJ databases">
        <authorList>
            <person name="de Groot N.N."/>
        </authorList>
    </citation>
    <scope>NUCLEOTIDE SEQUENCE [LARGE SCALE GENOMIC DNA]</scope>
    <source>
        <strain evidence="1 2">CGMCC 4.3491</strain>
    </source>
</reference>
<dbReference type="RefSeq" id="WP_139256702.1">
    <property type="nucleotide sequence ID" value="NZ_FNPZ01000002.1"/>
</dbReference>
<evidence type="ECO:0000313" key="1">
    <source>
        <dbReference type="EMBL" id="SDZ15764.1"/>
    </source>
</evidence>
<organism evidence="1 2">
    <name type="scientific">Herbiconiux ginsengi</name>
    <dbReference type="NCBI Taxonomy" id="381665"/>
    <lineage>
        <taxon>Bacteria</taxon>
        <taxon>Bacillati</taxon>
        <taxon>Actinomycetota</taxon>
        <taxon>Actinomycetes</taxon>
        <taxon>Micrococcales</taxon>
        <taxon>Microbacteriaceae</taxon>
        <taxon>Herbiconiux</taxon>
    </lineage>
</organism>
<keyword evidence="2" id="KW-1185">Reference proteome</keyword>